<keyword evidence="5" id="KW-0963">Cytoplasm</keyword>
<comment type="similarity">
    <text evidence="3">Belongs to the RNase E/G family. RNase G subfamily.</text>
</comment>
<dbReference type="InterPro" id="IPR003029">
    <property type="entry name" value="S1_domain"/>
</dbReference>
<dbReference type="InterPro" id="IPR019307">
    <property type="entry name" value="RNA-bd_AU-1/RNase_E/G"/>
</dbReference>
<keyword evidence="11" id="KW-0699">rRNA-binding</keyword>
<dbReference type="SMART" id="SM00316">
    <property type="entry name" value="S1"/>
    <property type="match status" value="1"/>
</dbReference>
<dbReference type="GO" id="GO:0000049">
    <property type="term" value="F:tRNA binding"/>
    <property type="evidence" value="ECO:0007669"/>
    <property type="project" value="UniProtKB-KW"/>
</dbReference>
<evidence type="ECO:0000256" key="1">
    <source>
        <dbReference type="ARBA" id="ARBA00001946"/>
    </source>
</evidence>
<proteinExistence type="inferred from homology"/>
<evidence type="ECO:0000256" key="4">
    <source>
        <dbReference type="ARBA" id="ARBA00017719"/>
    </source>
</evidence>
<dbReference type="GO" id="GO:0006364">
    <property type="term" value="P:rRNA processing"/>
    <property type="evidence" value="ECO:0007669"/>
    <property type="project" value="UniProtKB-KW"/>
</dbReference>
<dbReference type="CDD" id="cd04453">
    <property type="entry name" value="S1_RNase_E"/>
    <property type="match status" value="1"/>
</dbReference>
<organism evidence="17 18">
    <name type="scientific">Metabacillus idriensis</name>
    <dbReference type="NCBI Taxonomy" id="324768"/>
    <lineage>
        <taxon>Bacteria</taxon>
        <taxon>Bacillati</taxon>
        <taxon>Bacillota</taxon>
        <taxon>Bacilli</taxon>
        <taxon>Bacillales</taxon>
        <taxon>Bacillaceae</taxon>
        <taxon>Metabacillus</taxon>
    </lineage>
</organism>
<dbReference type="InterPro" id="IPR004659">
    <property type="entry name" value="RNase_E/G"/>
</dbReference>
<keyword evidence="8" id="KW-0819">tRNA processing</keyword>
<evidence type="ECO:0000313" key="18">
    <source>
        <dbReference type="Proteomes" id="UP000441585"/>
    </source>
</evidence>
<evidence type="ECO:0000256" key="7">
    <source>
        <dbReference type="ARBA" id="ARBA00022555"/>
    </source>
</evidence>
<dbReference type="PROSITE" id="PS50126">
    <property type="entry name" value="S1"/>
    <property type="match status" value="1"/>
</dbReference>
<dbReference type="EMBL" id="WKKF01000019">
    <property type="protein sequence ID" value="MRX56920.1"/>
    <property type="molecule type" value="Genomic_DNA"/>
</dbReference>
<keyword evidence="10" id="KW-0479">Metal-binding</keyword>
<name>A0A6I2MEZ4_9BACI</name>
<gene>
    <name evidence="17" type="ORF">GJU41_23550</name>
</gene>
<sequence length="477" mass="54565">MRKLVLNAKGSQNRCALLEENLVQEIHIHHINETAGSIYAGRVLNVLKGMQAAFVDIGLEKNGYLSVNDLPPDLKSAKLNEGQQLLVQVAKEATEHKGPKLTASLEFGGQYLVYMPTSGYTAVSKKIEDPSERERLRSIGTHFCEENEGLVFRTAASGQAEETLHNEYRYLKKKYEALLHANTKAPALLTEGTPFFDRILREIDPGTLQQIVCDDSDLALDLKSRYEILEVVFHQSKQPVFDAYKIEQEIDKALKRMVWLKNGAYLVIDQTEALTAIDVNTGKFSGKSSLQDTVRKTNLEAAREAARQIRLRNLSGMIIIDFIDMPRQEDRQAILREMLREAKLDRVQTKMLGFTQMNIFQMTRKRVRPDLPSLITEPCPVCSGTGQVLSSETIAFKIERELWELQYMEHEAALIELPPHAAEILRGKNDEHLKRLEKALHFEIFLREKKEWTDHYKIVQLGNREMIQRLLKNKDKI</sequence>
<keyword evidence="6" id="KW-0698">rRNA processing</keyword>
<dbReference type="GO" id="GO:0004519">
    <property type="term" value="F:endonuclease activity"/>
    <property type="evidence" value="ECO:0007669"/>
    <property type="project" value="UniProtKB-KW"/>
</dbReference>
<keyword evidence="15" id="KW-0694">RNA-binding</keyword>
<dbReference type="PANTHER" id="PTHR30001">
    <property type="entry name" value="RIBONUCLEASE"/>
    <property type="match status" value="1"/>
</dbReference>
<evidence type="ECO:0000256" key="11">
    <source>
        <dbReference type="ARBA" id="ARBA00022730"/>
    </source>
</evidence>
<evidence type="ECO:0000256" key="9">
    <source>
        <dbReference type="ARBA" id="ARBA00022722"/>
    </source>
</evidence>
<protein>
    <recommendedName>
        <fullName evidence="4">Ribonuclease G</fullName>
    </recommendedName>
</protein>
<keyword evidence="9" id="KW-0540">Nuclease</keyword>
<keyword evidence="13" id="KW-0378">Hydrolase</keyword>
<evidence type="ECO:0000256" key="6">
    <source>
        <dbReference type="ARBA" id="ARBA00022552"/>
    </source>
</evidence>
<dbReference type="AlphaFoldDB" id="A0A6I2MEZ4"/>
<dbReference type="Proteomes" id="UP000441585">
    <property type="component" value="Unassembled WGS sequence"/>
</dbReference>
<dbReference type="Gene3D" id="3.40.1260.20">
    <property type="entry name" value="Ribonuclease E, catalytic domain"/>
    <property type="match status" value="1"/>
</dbReference>
<dbReference type="GO" id="GO:0046872">
    <property type="term" value="F:metal ion binding"/>
    <property type="evidence" value="ECO:0007669"/>
    <property type="project" value="UniProtKB-KW"/>
</dbReference>
<dbReference type="Pfam" id="PF10150">
    <property type="entry name" value="RNase_E_G"/>
    <property type="match status" value="1"/>
</dbReference>
<evidence type="ECO:0000256" key="15">
    <source>
        <dbReference type="ARBA" id="ARBA00022884"/>
    </source>
</evidence>
<evidence type="ECO:0000256" key="5">
    <source>
        <dbReference type="ARBA" id="ARBA00022490"/>
    </source>
</evidence>
<keyword evidence="18" id="KW-1185">Reference proteome</keyword>
<reference evidence="17 18" key="1">
    <citation type="submission" date="2019-11" db="EMBL/GenBank/DDBJ databases">
        <title>Bacillus idriensis genome.</title>
        <authorList>
            <person name="Konopka E.N."/>
            <person name="Newman J.D."/>
        </authorList>
    </citation>
    <scope>NUCLEOTIDE SEQUENCE [LARGE SCALE GENOMIC DNA]</scope>
    <source>
        <strain evidence="17 18">DSM 19097</strain>
    </source>
</reference>
<dbReference type="GO" id="GO:0008033">
    <property type="term" value="P:tRNA processing"/>
    <property type="evidence" value="ECO:0007669"/>
    <property type="project" value="UniProtKB-KW"/>
</dbReference>
<accession>A0A6I2MEZ4</accession>
<evidence type="ECO:0000256" key="2">
    <source>
        <dbReference type="ARBA" id="ARBA00004496"/>
    </source>
</evidence>
<evidence type="ECO:0000259" key="16">
    <source>
        <dbReference type="PROSITE" id="PS50126"/>
    </source>
</evidence>
<dbReference type="PANTHER" id="PTHR30001:SF0">
    <property type="entry name" value="RIBONUCLEASE G"/>
    <property type="match status" value="1"/>
</dbReference>
<dbReference type="GO" id="GO:0019843">
    <property type="term" value="F:rRNA binding"/>
    <property type="evidence" value="ECO:0007669"/>
    <property type="project" value="UniProtKB-KW"/>
</dbReference>
<evidence type="ECO:0000256" key="12">
    <source>
        <dbReference type="ARBA" id="ARBA00022759"/>
    </source>
</evidence>
<dbReference type="GO" id="GO:0005737">
    <property type="term" value="C:cytoplasm"/>
    <property type="evidence" value="ECO:0007669"/>
    <property type="project" value="UniProtKB-SubCell"/>
</dbReference>
<evidence type="ECO:0000256" key="14">
    <source>
        <dbReference type="ARBA" id="ARBA00022842"/>
    </source>
</evidence>
<comment type="caution">
    <text evidence="17">The sequence shown here is derived from an EMBL/GenBank/DDBJ whole genome shotgun (WGS) entry which is preliminary data.</text>
</comment>
<evidence type="ECO:0000256" key="10">
    <source>
        <dbReference type="ARBA" id="ARBA00022723"/>
    </source>
</evidence>
<evidence type="ECO:0000256" key="8">
    <source>
        <dbReference type="ARBA" id="ARBA00022694"/>
    </source>
</evidence>
<keyword evidence="7" id="KW-0820">tRNA-binding</keyword>
<dbReference type="InterPro" id="IPR012340">
    <property type="entry name" value="NA-bd_OB-fold"/>
</dbReference>
<feature type="domain" description="S1 motif" evidence="16">
    <location>
        <begin position="36"/>
        <end position="106"/>
    </location>
</feature>
<evidence type="ECO:0000256" key="3">
    <source>
        <dbReference type="ARBA" id="ARBA00005663"/>
    </source>
</evidence>
<dbReference type="Gene3D" id="2.40.50.140">
    <property type="entry name" value="Nucleic acid-binding proteins"/>
    <property type="match status" value="1"/>
</dbReference>
<dbReference type="GO" id="GO:0016787">
    <property type="term" value="F:hydrolase activity"/>
    <property type="evidence" value="ECO:0007669"/>
    <property type="project" value="UniProtKB-KW"/>
</dbReference>
<evidence type="ECO:0000256" key="13">
    <source>
        <dbReference type="ARBA" id="ARBA00022801"/>
    </source>
</evidence>
<keyword evidence="14" id="KW-0460">Magnesium</keyword>
<dbReference type="InterPro" id="IPR048583">
    <property type="entry name" value="RNase_E_G_thioredoxin-like"/>
</dbReference>
<dbReference type="NCBIfam" id="TIGR00757">
    <property type="entry name" value="RNaseEG"/>
    <property type="match status" value="1"/>
</dbReference>
<keyword evidence="12" id="KW-0255">Endonuclease</keyword>
<dbReference type="Pfam" id="PF20833">
    <property type="entry name" value="RNase_E_G_Thio"/>
    <property type="match status" value="1"/>
</dbReference>
<dbReference type="GO" id="GO:0004540">
    <property type="term" value="F:RNA nuclease activity"/>
    <property type="evidence" value="ECO:0007669"/>
    <property type="project" value="InterPro"/>
</dbReference>
<comment type="subcellular location">
    <subcellularLocation>
        <location evidence="2">Cytoplasm</location>
    </subcellularLocation>
</comment>
<dbReference type="RefSeq" id="WP_154319767.1">
    <property type="nucleotide sequence ID" value="NZ_CAJGAA010000003.1"/>
</dbReference>
<comment type="cofactor">
    <cofactor evidence="1">
        <name>Mg(2+)</name>
        <dbReference type="ChEBI" id="CHEBI:18420"/>
    </cofactor>
</comment>
<evidence type="ECO:0000313" key="17">
    <source>
        <dbReference type="EMBL" id="MRX56920.1"/>
    </source>
</evidence>
<dbReference type="SUPFAM" id="SSF50249">
    <property type="entry name" value="Nucleic acid-binding proteins"/>
    <property type="match status" value="1"/>
</dbReference>